<sequence>MKQEQKVITPFEIGVCAALQIIGTALATLDVSKREKIADAAKSLISSLPADLSIVGDKSAHHIALESLIQGLLPETSKKSAD</sequence>
<name>A0ABW8E8H6_9PSED</name>
<gene>
    <name evidence="1" type="ORF">ACIOWJ_23185</name>
</gene>
<reference evidence="1 2" key="1">
    <citation type="submission" date="2024-10" db="EMBL/GenBank/DDBJ databases">
        <title>The Natural Products Discovery Center: Release of the First 8490 Sequenced Strains for Exploring Actinobacteria Biosynthetic Diversity.</title>
        <authorList>
            <person name="Kalkreuter E."/>
            <person name="Kautsar S.A."/>
            <person name="Yang D."/>
            <person name="Bader C.D."/>
            <person name="Teijaro C.N."/>
            <person name="Fluegel L."/>
            <person name="Davis C.M."/>
            <person name="Simpson J.R."/>
            <person name="Lauterbach L."/>
            <person name="Steele A.D."/>
            <person name="Gui C."/>
            <person name="Meng S."/>
            <person name="Li G."/>
            <person name="Viehrig K."/>
            <person name="Ye F."/>
            <person name="Su P."/>
            <person name="Kiefer A.F."/>
            <person name="Nichols A."/>
            <person name="Cepeda A.J."/>
            <person name="Yan W."/>
            <person name="Fan B."/>
            <person name="Jiang Y."/>
            <person name="Adhikari A."/>
            <person name="Zheng C.-J."/>
            <person name="Schuster L."/>
            <person name="Cowan T.M."/>
            <person name="Smanski M.J."/>
            <person name="Chevrette M.G."/>
            <person name="De Carvalho L.P.S."/>
            <person name="Shen B."/>
        </authorList>
    </citation>
    <scope>NUCLEOTIDE SEQUENCE [LARGE SCALE GENOMIC DNA]</scope>
    <source>
        <strain evidence="1 2">NPDC087581</strain>
    </source>
</reference>
<evidence type="ECO:0000313" key="2">
    <source>
        <dbReference type="Proteomes" id="UP001617213"/>
    </source>
</evidence>
<dbReference type="Proteomes" id="UP001617213">
    <property type="component" value="Unassembled WGS sequence"/>
</dbReference>
<dbReference type="EMBL" id="JBIUWZ010000043">
    <property type="protein sequence ID" value="MFJ2680984.1"/>
    <property type="molecule type" value="Genomic_DNA"/>
</dbReference>
<organism evidence="1 2">
    <name type="scientific">Pseudomonas sivasensis</name>
    <dbReference type="NCBI Taxonomy" id="1880678"/>
    <lineage>
        <taxon>Bacteria</taxon>
        <taxon>Pseudomonadati</taxon>
        <taxon>Pseudomonadota</taxon>
        <taxon>Gammaproteobacteria</taxon>
        <taxon>Pseudomonadales</taxon>
        <taxon>Pseudomonadaceae</taxon>
        <taxon>Pseudomonas</taxon>
    </lineage>
</organism>
<evidence type="ECO:0000313" key="1">
    <source>
        <dbReference type="EMBL" id="MFJ2680984.1"/>
    </source>
</evidence>
<dbReference type="RefSeq" id="WP_401383615.1">
    <property type="nucleotide sequence ID" value="NZ_JBIUWZ010000043.1"/>
</dbReference>
<accession>A0ABW8E8H6</accession>
<comment type="caution">
    <text evidence="1">The sequence shown here is derived from an EMBL/GenBank/DDBJ whole genome shotgun (WGS) entry which is preliminary data.</text>
</comment>
<keyword evidence="2" id="KW-1185">Reference proteome</keyword>
<proteinExistence type="predicted"/>
<protein>
    <submittedName>
        <fullName evidence="1">Uncharacterized protein</fullName>
    </submittedName>
</protein>